<organism evidence="1 2">
    <name type="scientific">Tetranychus urticae</name>
    <name type="common">Two-spotted spider mite</name>
    <dbReference type="NCBI Taxonomy" id="32264"/>
    <lineage>
        <taxon>Eukaryota</taxon>
        <taxon>Metazoa</taxon>
        <taxon>Ecdysozoa</taxon>
        <taxon>Arthropoda</taxon>
        <taxon>Chelicerata</taxon>
        <taxon>Arachnida</taxon>
        <taxon>Acari</taxon>
        <taxon>Acariformes</taxon>
        <taxon>Trombidiformes</taxon>
        <taxon>Prostigmata</taxon>
        <taxon>Eleutherengona</taxon>
        <taxon>Raphignathae</taxon>
        <taxon>Tetranychoidea</taxon>
        <taxon>Tetranychidae</taxon>
        <taxon>Tetranychus</taxon>
    </lineage>
</organism>
<reference evidence="1" key="2">
    <citation type="submission" date="2015-06" db="UniProtKB">
        <authorList>
            <consortium name="EnsemblMetazoa"/>
        </authorList>
    </citation>
    <scope>IDENTIFICATION</scope>
</reference>
<accession>T1KYX7</accession>
<proteinExistence type="predicted"/>
<dbReference type="Proteomes" id="UP000015104">
    <property type="component" value="Unassembled WGS sequence"/>
</dbReference>
<evidence type="ECO:0000313" key="2">
    <source>
        <dbReference type="Proteomes" id="UP000015104"/>
    </source>
</evidence>
<dbReference type="HOGENOM" id="CLU_2925560_0_0_1"/>
<reference evidence="2" key="1">
    <citation type="submission" date="2011-08" db="EMBL/GenBank/DDBJ databases">
        <authorList>
            <person name="Rombauts S."/>
        </authorList>
    </citation>
    <scope>NUCLEOTIDE SEQUENCE</scope>
    <source>
        <strain evidence="2">London</strain>
    </source>
</reference>
<dbReference type="EMBL" id="CAEY01000719">
    <property type="status" value="NOT_ANNOTATED_CDS"/>
    <property type="molecule type" value="Genomic_DNA"/>
</dbReference>
<keyword evidence="2" id="KW-1185">Reference proteome</keyword>
<dbReference type="EnsemblMetazoa" id="tetur27g02310.1">
    <property type="protein sequence ID" value="tetur27g02310.1"/>
    <property type="gene ID" value="tetur27g02310"/>
</dbReference>
<name>T1KYX7_TETUR</name>
<evidence type="ECO:0000313" key="1">
    <source>
        <dbReference type="EnsemblMetazoa" id="tetur27g02310.1"/>
    </source>
</evidence>
<sequence length="61" mass="6913">MKLIEVPPFTDNTNTITENGPTKKFQLFVGWIHFTNIAAILGTQKLSQDCQTNFKMARQNA</sequence>
<dbReference type="AlphaFoldDB" id="T1KYX7"/>
<protein>
    <submittedName>
        <fullName evidence="1">Uncharacterized protein</fullName>
    </submittedName>
</protein>